<protein>
    <recommendedName>
        <fullName evidence="2">UPF0125 protein GCM10007320_39180</fullName>
    </recommendedName>
</protein>
<dbReference type="PANTHER" id="PTHR37483:SF1">
    <property type="entry name" value="UPF0125 PROTEIN RATB"/>
    <property type="match status" value="1"/>
</dbReference>
<dbReference type="HAMAP" id="MF_00460">
    <property type="entry name" value="UPF0125_RnfH"/>
    <property type="match status" value="1"/>
</dbReference>
<proteinExistence type="inferred from homology"/>
<reference evidence="5" key="1">
    <citation type="journal article" date="2019" name="Int. J. Syst. Evol. Microbiol.">
        <title>The Global Catalogue of Microorganisms (GCM) 10K type strain sequencing project: providing services to taxonomists for standard genome sequencing and annotation.</title>
        <authorList>
            <consortium name="The Broad Institute Genomics Platform"/>
            <consortium name="The Broad Institute Genome Sequencing Center for Infectious Disease"/>
            <person name="Wu L."/>
            <person name="Ma J."/>
        </authorList>
    </citation>
    <scope>NUCLEOTIDE SEQUENCE [LARGE SCALE GENOMIC DNA]</scope>
    <source>
        <strain evidence="5">KCTC 23314</strain>
    </source>
</reference>
<evidence type="ECO:0000256" key="1">
    <source>
        <dbReference type="ARBA" id="ARBA00010645"/>
    </source>
</evidence>
<accession>A0ABQ3G4Z5</accession>
<keyword evidence="5" id="KW-1185">Reference proteome</keyword>
<dbReference type="PANTHER" id="PTHR37483">
    <property type="entry name" value="UPF0125 PROTEIN RATB"/>
    <property type="match status" value="1"/>
</dbReference>
<name>A0ABQ3G4Z5_9BURK</name>
<comment type="similarity">
    <text evidence="1 2">Belongs to the UPF0125 (RnfH) family.</text>
</comment>
<sequence length="115" mass="12218">MSAAPTITVEVVAAAGPRQVIEARMQLPAGACLADALRAAQALAAFEGLALADMPTGVWGRKATAAQRLREGDRVECYRPLLVDPKVARRDRFAQQGARSTGLFARRRPGAKAGY</sequence>
<evidence type="ECO:0000313" key="5">
    <source>
        <dbReference type="Proteomes" id="UP000626210"/>
    </source>
</evidence>
<dbReference type="Proteomes" id="UP000626210">
    <property type="component" value="Unassembled WGS sequence"/>
</dbReference>
<dbReference type="Gene3D" id="3.10.20.280">
    <property type="entry name" value="RnfH-like"/>
    <property type="match status" value="1"/>
</dbReference>
<organism evidence="4 5">
    <name type="scientific">Pseudorhodoferax aquiterrae</name>
    <dbReference type="NCBI Taxonomy" id="747304"/>
    <lineage>
        <taxon>Bacteria</taxon>
        <taxon>Pseudomonadati</taxon>
        <taxon>Pseudomonadota</taxon>
        <taxon>Betaproteobacteria</taxon>
        <taxon>Burkholderiales</taxon>
        <taxon>Comamonadaceae</taxon>
    </lineage>
</organism>
<dbReference type="SUPFAM" id="SSF54285">
    <property type="entry name" value="MoaD/ThiS"/>
    <property type="match status" value="1"/>
</dbReference>
<dbReference type="InterPro" id="IPR037021">
    <property type="entry name" value="RnfH_sf"/>
</dbReference>
<dbReference type="EMBL" id="BMYK01000013">
    <property type="protein sequence ID" value="GHC90699.1"/>
    <property type="molecule type" value="Genomic_DNA"/>
</dbReference>
<evidence type="ECO:0000313" key="4">
    <source>
        <dbReference type="EMBL" id="GHC90699.1"/>
    </source>
</evidence>
<dbReference type="Pfam" id="PF03658">
    <property type="entry name" value="Ub-RnfH"/>
    <property type="match status" value="1"/>
</dbReference>
<dbReference type="InterPro" id="IPR016155">
    <property type="entry name" value="Mopterin_synth/thiamin_S_b"/>
</dbReference>
<evidence type="ECO:0000256" key="3">
    <source>
        <dbReference type="SAM" id="MobiDB-lite"/>
    </source>
</evidence>
<feature type="region of interest" description="Disordered" evidence="3">
    <location>
        <begin position="96"/>
        <end position="115"/>
    </location>
</feature>
<gene>
    <name evidence="4" type="primary">rnfH</name>
    <name evidence="4" type="ORF">GCM10007320_39180</name>
</gene>
<feature type="compositionally biased region" description="Basic residues" evidence="3">
    <location>
        <begin position="105"/>
        <end position="115"/>
    </location>
</feature>
<comment type="caution">
    <text evidence="4">The sequence shown here is derived from an EMBL/GenBank/DDBJ whole genome shotgun (WGS) entry which is preliminary data.</text>
</comment>
<dbReference type="InterPro" id="IPR005346">
    <property type="entry name" value="RnfH"/>
</dbReference>
<evidence type="ECO:0000256" key="2">
    <source>
        <dbReference type="HAMAP-Rule" id="MF_00460"/>
    </source>
</evidence>
<dbReference type="RefSeq" id="WP_189688584.1">
    <property type="nucleotide sequence ID" value="NZ_BMYK01000013.1"/>
</dbReference>